<organism evidence="2 3">
    <name type="scientific">Necator americanus</name>
    <name type="common">Human hookworm</name>
    <dbReference type="NCBI Taxonomy" id="51031"/>
    <lineage>
        <taxon>Eukaryota</taxon>
        <taxon>Metazoa</taxon>
        <taxon>Ecdysozoa</taxon>
        <taxon>Nematoda</taxon>
        <taxon>Chromadorea</taxon>
        <taxon>Rhabditida</taxon>
        <taxon>Rhabditina</taxon>
        <taxon>Rhabditomorpha</taxon>
        <taxon>Strongyloidea</taxon>
        <taxon>Ancylostomatidae</taxon>
        <taxon>Bunostominae</taxon>
        <taxon>Necator</taxon>
    </lineage>
</organism>
<proteinExistence type="predicted"/>
<comment type="caution">
    <text evidence="2">The sequence shown here is derived from an EMBL/GenBank/DDBJ whole genome shotgun (WGS) entry which is preliminary data.</text>
</comment>
<gene>
    <name evidence="2" type="primary">Necator_chrII.g6534</name>
    <name evidence="2" type="ORF">RB195_018741</name>
</gene>
<evidence type="ECO:0000313" key="2">
    <source>
        <dbReference type="EMBL" id="KAK6735691.1"/>
    </source>
</evidence>
<sequence length="140" mass="15970">MLIDIRLAPYSDLRFTEKELLMQRKEKIICAADLQKTAATHEAAIKEVSTSSTPTVIVINKPSASHQSSSTHLNQAELSSHHQQFTIKKSLSSQRQRTIQATPQTPQQSSRTKEKICRTRNCCRNLLISCCRPQQYHRPR</sequence>
<feature type="region of interest" description="Disordered" evidence="1">
    <location>
        <begin position="62"/>
        <end position="113"/>
    </location>
</feature>
<reference evidence="2 3" key="1">
    <citation type="submission" date="2023-08" db="EMBL/GenBank/DDBJ databases">
        <title>A Necator americanus chromosomal reference genome.</title>
        <authorList>
            <person name="Ilik V."/>
            <person name="Petrzelkova K.J."/>
            <person name="Pardy F."/>
            <person name="Fuh T."/>
            <person name="Niatou-Singa F.S."/>
            <person name="Gouil Q."/>
            <person name="Baker L."/>
            <person name="Ritchie M.E."/>
            <person name="Jex A.R."/>
            <person name="Gazzola D."/>
            <person name="Li H."/>
            <person name="Toshio Fujiwara R."/>
            <person name="Zhan B."/>
            <person name="Aroian R.V."/>
            <person name="Pafco B."/>
            <person name="Schwarz E.M."/>
        </authorList>
    </citation>
    <scope>NUCLEOTIDE SEQUENCE [LARGE SCALE GENOMIC DNA]</scope>
    <source>
        <strain evidence="2 3">Aroian</strain>
        <tissue evidence="2">Whole animal</tissue>
    </source>
</reference>
<name>A0ABR1CCP9_NECAM</name>
<dbReference type="EMBL" id="JAVFWL010000002">
    <property type="protein sequence ID" value="KAK6735691.1"/>
    <property type="molecule type" value="Genomic_DNA"/>
</dbReference>
<accession>A0ABR1CCP9</accession>
<dbReference type="Proteomes" id="UP001303046">
    <property type="component" value="Unassembled WGS sequence"/>
</dbReference>
<feature type="compositionally biased region" description="Polar residues" evidence="1">
    <location>
        <begin position="62"/>
        <end position="110"/>
    </location>
</feature>
<protein>
    <submittedName>
        <fullName evidence="2">Uncharacterized protein</fullName>
    </submittedName>
</protein>
<keyword evidence="3" id="KW-1185">Reference proteome</keyword>
<evidence type="ECO:0000256" key="1">
    <source>
        <dbReference type="SAM" id="MobiDB-lite"/>
    </source>
</evidence>
<evidence type="ECO:0000313" key="3">
    <source>
        <dbReference type="Proteomes" id="UP001303046"/>
    </source>
</evidence>